<dbReference type="AlphaFoldDB" id="I3D5P1"/>
<dbReference type="InterPro" id="IPR011992">
    <property type="entry name" value="EF-hand-dom_pair"/>
</dbReference>
<protein>
    <recommendedName>
        <fullName evidence="1">EF-hand domain-containing protein</fullName>
    </recommendedName>
</protein>
<dbReference type="InterPro" id="IPR002048">
    <property type="entry name" value="EF_hand_dom"/>
</dbReference>
<comment type="caution">
    <text evidence="2">The sequence shown here is derived from an EMBL/GenBank/DDBJ whole genome shotgun (WGS) entry which is preliminary data.</text>
</comment>
<dbReference type="Pfam" id="PF13202">
    <property type="entry name" value="EF-hand_5"/>
    <property type="match status" value="2"/>
</dbReference>
<dbReference type="EMBL" id="AEXL02000001">
    <property type="protein sequence ID" value="EIJ67034.1"/>
    <property type="molecule type" value="Genomic_DNA"/>
</dbReference>
<sequence length="101" mass="11721">MKKTITTLLISSALALGTFAAYANHHEGKESEKHEISADTDNDGKVSYEEFKNARMKHMEEYFKRRDTNGDGYIDTDERNAARAKMKAKYHDKEHCERKHQ</sequence>
<keyword evidence="3" id="KW-1185">Reference proteome</keyword>
<accession>I3D5P1</accession>
<name>I3D5P1_9ARCH</name>
<feature type="domain" description="EF-hand" evidence="1">
    <location>
        <begin position="54"/>
        <end position="89"/>
    </location>
</feature>
<reference evidence="2 3" key="1">
    <citation type="journal article" date="2012" name="J. Bacteriol.">
        <title>Genome sequence of "Candidatus Nitrosopumilus salaria" BD31, an ammonia-oxidizing archaeon from the San Francisco Bay estuary.</title>
        <authorList>
            <person name="Mosier A.C."/>
            <person name="Allen E.E."/>
            <person name="Kim M."/>
            <person name="Ferriera S."/>
            <person name="Francis C.A."/>
        </authorList>
    </citation>
    <scope>NUCLEOTIDE SEQUENCE [LARGE SCALE GENOMIC DNA]</scope>
    <source>
        <strain evidence="2 3">BD31</strain>
    </source>
</reference>
<proteinExistence type="predicted"/>
<organism evidence="2 3">
    <name type="scientific">Candidatus Nitrosopumilus salarius BD31</name>
    <dbReference type="NCBI Taxonomy" id="859350"/>
    <lineage>
        <taxon>Archaea</taxon>
        <taxon>Nitrososphaerota</taxon>
        <taxon>Nitrososphaeria</taxon>
        <taxon>Nitrosopumilales</taxon>
        <taxon>Nitrosopumilaceae</taxon>
        <taxon>Nitrosopumilus</taxon>
    </lineage>
</organism>
<dbReference type="Gene3D" id="1.10.238.10">
    <property type="entry name" value="EF-hand"/>
    <property type="match status" value="1"/>
</dbReference>
<dbReference type="GO" id="GO:0005509">
    <property type="term" value="F:calcium ion binding"/>
    <property type="evidence" value="ECO:0007669"/>
    <property type="project" value="InterPro"/>
</dbReference>
<dbReference type="SUPFAM" id="SSF47473">
    <property type="entry name" value="EF-hand"/>
    <property type="match status" value="1"/>
</dbReference>
<dbReference type="PROSITE" id="PS50222">
    <property type="entry name" value="EF_HAND_2"/>
    <property type="match status" value="1"/>
</dbReference>
<evidence type="ECO:0000259" key="1">
    <source>
        <dbReference type="PROSITE" id="PS50222"/>
    </source>
</evidence>
<gene>
    <name evidence="2" type="ORF">BD31_I1793</name>
</gene>
<dbReference type="Proteomes" id="UP000003423">
    <property type="component" value="Unassembled WGS sequence"/>
</dbReference>
<evidence type="ECO:0000313" key="2">
    <source>
        <dbReference type="EMBL" id="EIJ67034.1"/>
    </source>
</evidence>
<evidence type="ECO:0000313" key="3">
    <source>
        <dbReference type="Proteomes" id="UP000003423"/>
    </source>
</evidence>
<dbReference type="PATRIC" id="fig|859350.6.peg.5"/>